<evidence type="ECO:0000259" key="6">
    <source>
        <dbReference type="Pfam" id="PF01059"/>
    </source>
</evidence>
<evidence type="ECO:0000256" key="4">
    <source>
        <dbReference type="ARBA" id="ARBA00023027"/>
    </source>
</evidence>
<accession>A0A139Z3N0</accession>
<keyword evidence="3" id="KW-1133">Transmembrane helix</keyword>
<dbReference type="Pfam" id="PF01059">
    <property type="entry name" value="Oxidored_q5_N"/>
    <property type="match status" value="1"/>
</dbReference>
<evidence type="ECO:0000256" key="2">
    <source>
        <dbReference type="ARBA" id="ARBA00022967"/>
    </source>
</evidence>
<keyword evidence="5" id="KW-0472">Membrane</keyword>
<dbReference type="AlphaFoldDB" id="A0A139Z3N0"/>
<reference evidence="7" key="1">
    <citation type="submission" date="2014-06" db="EMBL/GenBank/DDBJ databases">
        <authorList>
            <person name="Ju J."/>
            <person name="Zhang J."/>
        </authorList>
    </citation>
    <scope>NUCLEOTIDE SEQUENCE</scope>
</reference>
<reference evidence="7" key="2">
    <citation type="journal article" date="2016" name="Mitochondrial DNA">
        <title>The complete mitochondrial genome of whiskered eel goby Taenioides cirratus (Perciformes, Gobioidei).</title>
        <authorList>
            <person name="Chen I.S."/>
            <person name="Wen Z.H."/>
        </authorList>
    </citation>
    <scope>NUCLEOTIDE SEQUENCE</scope>
</reference>
<feature type="domain" description="NADH:ubiquinone oxidoreductase chain 4 N-terminal" evidence="6">
    <location>
        <begin position="1"/>
        <end position="87"/>
    </location>
</feature>
<keyword evidence="1" id="KW-0812">Transmembrane</keyword>
<dbReference type="InterPro" id="IPR000260">
    <property type="entry name" value="NADH4_N"/>
</dbReference>
<proteinExistence type="predicted"/>
<evidence type="ECO:0000256" key="5">
    <source>
        <dbReference type="ARBA" id="ARBA00023136"/>
    </source>
</evidence>
<evidence type="ECO:0000256" key="3">
    <source>
        <dbReference type="ARBA" id="ARBA00022989"/>
    </source>
</evidence>
<evidence type="ECO:0000256" key="1">
    <source>
        <dbReference type="ARBA" id="ARBA00022692"/>
    </source>
</evidence>
<geneLocation type="mitochondrion" evidence="7"/>
<keyword evidence="2" id="KW-1278">Translocase</keyword>
<keyword evidence="4" id="KW-0520">NAD</keyword>
<keyword evidence="7" id="KW-0496">Mitochondrion</keyword>
<organism evidence="7">
    <name type="scientific">Taenioides cirratus</name>
    <name type="common">bearded worm goby</name>
    <dbReference type="NCBI Taxonomy" id="508012"/>
    <lineage>
        <taxon>Eukaryota</taxon>
        <taxon>Metazoa</taxon>
        <taxon>Chordata</taxon>
        <taxon>Craniata</taxon>
        <taxon>Vertebrata</taxon>
        <taxon>Euteleostomi</taxon>
        <taxon>Actinopterygii</taxon>
        <taxon>Neopterygii</taxon>
        <taxon>Teleostei</taxon>
        <taxon>Neoteleostei</taxon>
        <taxon>Acanthomorphata</taxon>
        <taxon>Gobiaria</taxon>
        <taxon>Gobiiformes</taxon>
        <taxon>Gobioidei</taxon>
        <taxon>Gobiidae</taxon>
        <taxon>Amblyopinae</taxon>
        <taxon>Taenioides</taxon>
    </lineage>
</organism>
<evidence type="ECO:0000313" key="7">
    <source>
        <dbReference type="EMBL" id="AIQ78453.1"/>
    </source>
</evidence>
<name>A0A139Z3N0_9GOBI</name>
<dbReference type="EMBL" id="KJ944420">
    <property type="protein sequence ID" value="AIQ78453.1"/>
    <property type="molecule type" value="Genomic_DNA"/>
</dbReference>
<sequence length="459" mass="51445">MLKILLPTIMLIPMTWLAPSKLNWPAALAHSLMIAIMSLTWLCSPHLTGWSSLNHFMALDPLSTPLLVLTCWLLPLMILASQNHTYHLSHWPTTNVHHPPHLPPNLPYYSLLSNRSSSVLCNVWGNPSTHSYSYHTLTKSNTTPKCWDMLSILYPCTLSSPLSCPSPPSKYHWHPLSSHPTMCPLLPPLHNCTQNLMSTLLTCFPCSNAIMWNTSLTASSPCTSPYCTLHSPSCCPTKTWTVWHNAYNNYTRTPNQTTQLPLHHPRSLGSCDNWLHLSTTNWPSITNCMLLSWTHTPCSTKHLNPNPLTIYWSTYPNNCTRTHLLCPFLPSKHQLWTHPHPDNSTSPTNTNNTPTNSILMIYCSPSKLSSAPSSSPHTTTNNYCITISLILGHIALTGLGPSLQLATPLHVPYTQRGPLPQHIIALDPSHTREHLLLALHLLPLILLIAKPELIWGWTF</sequence>
<gene>
    <name evidence="7" type="primary">ND4</name>
</gene>
<protein>
    <submittedName>
        <fullName evidence="7">NADH dehydrogenase subunit 4</fullName>
    </submittedName>
</protein>